<dbReference type="AlphaFoldDB" id="A0A1G9QG52"/>
<accession>A0A1G9QG52</accession>
<proteinExistence type="predicted"/>
<reference evidence="1 2" key="1">
    <citation type="submission" date="2016-10" db="EMBL/GenBank/DDBJ databases">
        <authorList>
            <person name="de Groot N.N."/>
        </authorList>
    </citation>
    <scope>NUCLEOTIDE SEQUENCE [LARGE SCALE GENOMIC DNA]</scope>
    <source>
        <strain evidence="1 2">DSM 21668</strain>
    </source>
</reference>
<organism evidence="1 2">
    <name type="scientific">Siphonobacter aquaeclarae</name>
    <dbReference type="NCBI Taxonomy" id="563176"/>
    <lineage>
        <taxon>Bacteria</taxon>
        <taxon>Pseudomonadati</taxon>
        <taxon>Bacteroidota</taxon>
        <taxon>Cytophagia</taxon>
        <taxon>Cytophagales</taxon>
        <taxon>Cytophagaceae</taxon>
        <taxon>Siphonobacter</taxon>
    </lineage>
</organism>
<dbReference type="OrthoDB" id="1490993at2"/>
<dbReference type="RefSeq" id="WP_093202696.1">
    <property type="nucleotide sequence ID" value="NZ_FNGS01000004.1"/>
</dbReference>
<name>A0A1G9QG52_9BACT</name>
<dbReference type="STRING" id="563176.SAMN04488090_2620"/>
<evidence type="ECO:0000313" key="2">
    <source>
        <dbReference type="Proteomes" id="UP000198901"/>
    </source>
</evidence>
<keyword evidence="2" id="KW-1185">Reference proteome</keyword>
<protein>
    <submittedName>
        <fullName evidence="1">Uncharacterized protein</fullName>
    </submittedName>
</protein>
<sequence length="318" mass="36655">MFSWTKHAIPPGWRRSRTVKILALLAVLHPAARAEDRLSGTVDSLLADRQFERALAVYQKAAEKSHLSFSRDYRVAAQLAAYLRKDETAFLFLKQAVSRGWEWKKFRKLSAFQPLRQLPQWKSLQQQYPALRKTYLESLQPEVSRLVGNMFRKDQRKAFRAMLCFTSRGQDRYAERAFAPHSERQMARFQQILNTWGYPGEALVADSWRSSVILTHHNSISAKYAQRDTLYPSIRPGLLRAVQAGQLAPVTFAQIDDWYLVVKSEWKDKGYGYLSAPETDAERQRANALRASLGLSSVTTLQRLREVETETGIRFFLP</sequence>
<gene>
    <name evidence="1" type="ORF">SAMN04488090_2620</name>
</gene>
<evidence type="ECO:0000313" key="1">
    <source>
        <dbReference type="EMBL" id="SDM09999.1"/>
    </source>
</evidence>
<dbReference type="Proteomes" id="UP000198901">
    <property type="component" value="Unassembled WGS sequence"/>
</dbReference>
<dbReference type="EMBL" id="FNGS01000004">
    <property type="protein sequence ID" value="SDM09999.1"/>
    <property type="molecule type" value="Genomic_DNA"/>
</dbReference>